<feature type="transmembrane region" description="Helical" evidence="2">
    <location>
        <begin position="180"/>
        <end position="198"/>
    </location>
</feature>
<keyword evidence="2" id="KW-1133">Transmembrane helix</keyword>
<evidence type="ECO:0000256" key="2">
    <source>
        <dbReference type="SAM" id="Phobius"/>
    </source>
</evidence>
<protein>
    <submittedName>
        <fullName evidence="4">Fatty acid desaturase</fullName>
    </submittedName>
</protein>
<dbReference type="Pfam" id="PF00487">
    <property type="entry name" value="FA_desaturase"/>
    <property type="match status" value="1"/>
</dbReference>
<proteinExistence type="predicted"/>
<evidence type="ECO:0000256" key="1">
    <source>
        <dbReference type="SAM" id="MobiDB-lite"/>
    </source>
</evidence>
<sequence>MAPSIRDDMTLRDNSRRGRPAIEWPTLALIFACYGGWLATGIFLWPEWPVPALALLSIFIALQSSLMHECLHGHPTRNALINEALVGLPIGLVYPYRRFKALHLRHHADERLTDPFEDPESYYKALWQYEELPGAIKLLLRINNTMVGRFVLGPLIMNVAFFASEAKLIAAGDRAVRKAWLLHLIGLAVVLPVIAYGFGMPLWLYVLVPAWLGQSLISVRTFAEHQWSERPDGRTIIVERSPLAFLFLNNNLHFVHHKLPTVPWYKLPALYRERREEWLRMNGGYAYPNYFSLLKAFAFRAKEPVPHPVLHREPHPGRAFRPRARGRSLTGNGTVPVPAEPPKE</sequence>
<dbReference type="AlphaFoldDB" id="A0A9X2XAL5"/>
<feature type="transmembrane region" description="Helical" evidence="2">
    <location>
        <begin position="21"/>
        <end position="44"/>
    </location>
</feature>
<name>A0A9X2XAL5_9HYPH</name>
<accession>A0A9X2XAL5</accession>
<dbReference type="GO" id="GO:0006629">
    <property type="term" value="P:lipid metabolic process"/>
    <property type="evidence" value="ECO:0007669"/>
    <property type="project" value="InterPro"/>
</dbReference>
<reference evidence="4" key="1">
    <citation type="submission" date="2022-08" db="EMBL/GenBank/DDBJ databases">
        <title>Chelativorans sichuanense sp. nov., a paraffin oil-degrading bacterium isolated from a mixture of oil-based drill cuttings and paddy soil.</title>
        <authorList>
            <person name="Yu J."/>
            <person name="Liu H."/>
            <person name="Chen Q."/>
        </authorList>
    </citation>
    <scope>NUCLEOTIDE SEQUENCE</scope>
    <source>
        <strain evidence="4">SCAU 2101</strain>
    </source>
</reference>
<keyword evidence="5" id="KW-1185">Reference proteome</keyword>
<evidence type="ECO:0000313" key="4">
    <source>
        <dbReference type="EMBL" id="MCT8990735.1"/>
    </source>
</evidence>
<dbReference type="EMBL" id="JAODNV010000010">
    <property type="protein sequence ID" value="MCT8990735.1"/>
    <property type="molecule type" value="Genomic_DNA"/>
</dbReference>
<evidence type="ECO:0000259" key="3">
    <source>
        <dbReference type="Pfam" id="PF00487"/>
    </source>
</evidence>
<organism evidence="4 5">
    <name type="scientific">Chelativorans petroleitrophicus</name>
    <dbReference type="NCBI Taxonomy" id="2975484"/>
    <lineage>
        <taxon>Bacteria</taxon>
        <taxon>Pseudomonadati</taxon>
        <taxon>Pseudomonadota</taxon>
        <taxon>Alphaproteobacteria</taxon>
        <taxon>Hyphomicrobiales</taxon>
        <taxon>Phyllobacteriaceae</taxon>
        <taxon>Chelativorans</taxon>
    </lineage>
</organism>
<feature type="transmembrane region" description="Helical" evidence="2">
    <location>
        <begin position="50"/>
        <end position="67"/>
    </location>
</feature>
<feature type="region of interest" description="Disordered" evidence="1">
    <location>
        <begin position="308"/>
        <end position="344"/>
    </location>
</feature>
<comment type="caution">
    <text evidence="4">The sequence shown here is derived from an EMBL/GenBank/DDBJ whole genome shotgun (WGS) entry which is preliminary data.</text>
</comment>
<dbReference type="Proteomes" id="UP001149009">
    <property type="component" value="Unassembled WGS sequence"/>
</dbReference>
<keyword evidence="2" id="KW-0812">Transmembrane</keyword>
<feature type="domain" description="Fatty acid desaturase" evidence="3">
    <location>
        <begin position="48"/>
        <end position="285"/>
    </location>
</feature>
<dbReference type="RefSeq" id="WP_261515612.1">
    <property type="nucleotide sequence ID" value="NZ_JAODNV010000010.1"/>
</dbReference>
<dbReference type="InterPro" id="IPR005804">
    <property type="entry name" value="FA_desaturase_dom"/>
</dbReference>
<dbReference type="CDD" id="cd03509">
    <property type="entry name" value="DesA_FADS-like"/>
    <property type="match status" value="1"/>
</dbReference>
<gene>
    <name evidence="4" type="ORF">NYR54_10595</name>
</gene>
<keyword evidence="2" id="KW-0472">Membrane</keyword>
<evidence type="ECO:0000313" key="5">
    <source>
        <dbReference type="Proteomes" id="UP001149009"/>
    </source>
</evidence>